<organism evidence="5 6">
    <name type="scientific">Gambusia affinis</name>
    <name type="common">Western mosquitofish</name>
    <name type="synonym">Heterandria affinis</name>
    <dbReference type="NCBI Taxonomy" id="33528"/>
    <lineage>
        <taxon>Eukaryota</taxon>
        <taxon>Metazoa</taxon>
        <taxon>Chordata</taxon>
        <taxon>Craniata</taxon>
        <taxon>Vertebrata</taxon>
        <taxon>Euteleostomi</taxon>
        <taxon>Actinopterygii</taxon>
        <taxon>Neopterygii</taxon>
        <taxon>Teleostei</taxon>
        <taxon>Neoteleostei</taxon>
        <taxon>Acanthomorphata</taxon>
        <taxon>Ovalentaria</taxon>
        <taxon>Atherinomorphae</taxon>
        <taxon>Cyprinodontiformes</taxon>
        <taxon>Poeciliidae</taxon>
        <taxon>Poeciliinae</taxon>
        <taxon>Gambusia</taxon>
    </lineage>
</organism>
<dbReference type="Pfam" id="PF13934">
    <property type="entry name" value="ELYS"/>
    <property type="match status" value="1"/>
</dbReference>
<evidence type="ECO:0000313" key="5">
    <source>
        <dbReference type="EMBL" id="PWA16227.1"/>
    </source>
</evidence>
<evidence type="ECO:0000313" key="6">
    <source>
        <dbReference type="Proteomes" id="UP000250572"/>
    </source>
</evidence>
<protein>
    <recommendedName>
        <fullName evidence="4">ELYS-like domain-containing protein</fullName>
    </recommendedName>
</protein>
<proteinExistence type="predicted"/>
<feature type="compositionally biased region" description="Basic residues" evidence="3">
    <location>
        <begin position="739"/>
        <end position="749"/>
    </location>
</feature>
<keyword evidence="6" id="KW-1185">Reference proteome</keyword>
<comment type="caution">
    <text evidence="5">The sequence shown here is derived from an EMBL/GenBank/DDBJ whole genome shotgun (WGS) entry which is preliminary data.</text>
</comment>
<dbReference type="GO" id="GO:0005634">
    <property type="term" value="C:nucleus"/>
    <property type="evidence" value="ECO:0007669"/>
    <property type="project" value="UniProtKB-SubCell"/>
</dbReference>
<reference evidence="5 6" key="1">
    <citation type="journal article" date="2018" name="G3 (Bethesda)">
        <title>A High-Quality Reference Genome for the Invasive Mosquitofish Gambusia affinis Using a Chicago Library.</title>
        <authorList>
            <person name="Hoffberg S.L."/>
            <person name="Troendle N.J."/>
            <person name="Glenn T.C."/>
            <person name="Mahmud O."/>
            <person name="Louha S."/>
            <person name="Chalopin D."/>
            <person name="Bennetzen J.L."/>
            <person name="Mauricio R."/>
        </authorList>
    </citation>
    <scope>NUCLEOTIDE SEQUENCE [LARGE SCALE GENOMIC DNA]</scope>
    <source>
        <strain evidence="5">NE01/NJP1002.9</strain>
        <tissue evidence="5">Muscle</tissue>
    </source>
</reference>
<name>A0A315UXT1_GAMAF</name>
<feature type="region of interest" description="Disordered" evidence="3">
    <location>
        <begin position="709"/>
        <end position="749"/>
    </location>
</feature>
<comment type="subcellular location">
    <subcellularLocation>
        <location evidence="1">Nucleus</location>
    </subcellularLocation>
</comment>
<accession>A0A315UXT1</accession>
<evidence type="ECO:0000256" key="3">
    <source>
        <dbReference type="SAM" id="MobiDB-lite"/>
    </source>
</evidence>
<sequence length="749" mass="84784">MLESQWSEALGANKIRTIIYWLKNLNIKGFSRCQGLWMFLDRSSFVEVHILLQKLQNLLILVQWLSNQPGSMYDLQGHTALIEWQTCLLEPRALHSETTHLAGSAGSVVGHYGASAQEAQELKRISQMWKEMELSHQEMCLKTAGWNKREMERCGFLIKGMVMQLSKRHGCIWTSEDCTDQCYPPPSLHSLLKLVLIPCIDNMLVQGILLYFILDVANFLQCKDNLPQSFCHAFTIPHRFSHQIKAFWMFDHGHTKASMELLLSPKAAVPEFSWQHRCIIISLLKSKQHHMALKYLQWTKPLIDTIEDAKLCAEVFLLSSCLSDAWALLKRSHTENEDMVMYFLQACKGVNLHAEAVKYICHGCNVGPKTTFETLDQGEEDYNRVEVCILQQQNKDCFSEMIPSPLSATLYQNQAERTSSEELVKLVMKAVTEVRKPNPSISEVVWPKNPKRKSNSREVFLSVQALRRLTPSPFSMEPNQSETPDILTFENQRSLSALSFSSASSAPLSKHPHFFESTITLQRISAFLTDQEILIKGDDEDNEDNFTSVSDSLPQCWEPELSPDGATEQLFQHDYDKSLKYQDKVISYALQGEEDDRKYTPGEQVVDDSPKMVASGSHKREDQSDSFVVISADQEGDEHHQQKDALGCGIQNFSSTPSTILQDPVTDLNQSLVSEDNTGPPTIENTTSSCLLGLSFTNSLANFTDFSAKQTDDKQAEGKDLASWRGKAPQQRVLSGRTQSRKGKRVKRT</sequence>
<evidence type="ECO:0000256" key="1">
    <source>
        <dbReference type="ARBA" id="ARBA00004123"/>
    </source>
</evidence>
<dbReference type="PANTHER" id="PTHR21583">
    <property type="entry name" value="ELYS PROTEIN"/>
    <property type="match status" value="1"/>
</dbReference>
<gene>
    <name evidence="5" type="ORF">CCH79_00004484</name>
</gene>
<feature type="domain" description="ELYS-like" evidence="4">
    <location>
        <begin position="170"/>
        <end position="349"/>
    </location>
</feature>
<dbReference type="InterPro" id="IPR052620">
    <property type="entry name" value="ELYS/MEL-28_NucAsmblyFactor"/>
</dbReference>
<evidence type="ECO:0000259" key="4">
    <source>
        <dbReference type="Pfam" id="PF13934"/>
    </source>
</evidence>
<dbReference type="PANTHER" id="PTHR21583:SF8">
    <property type="entry name" value="PROTEIN ELYS"/>
    <property type="match status" value="1"/>
</dbReference>
<keyword evidence="2" id="KW-0539">Nucleus</keyword>
<dbReference type="Proteomes" id="UP000250572">
    <property type="component" value="Unassembled WGS sequence"/>
</dbReference>
<dbReference type="AlphaFoldDB" id="A0A315UXT1"/>
<dbReference type="EMBL" id="NHOQ01002481">
    <property type="protein sequence ID" value="PWA16227.1"/>
    <property type="molecule type" value="Genomic_DNA"/>
</dbReference>
<feature type="region of interest" description="Disordered" evidence="3">
    <location>
        <begin position="538"/>
        <end position="563"/>
    </location>
</feature>
<evidence type="ECO:0000256" key="2">
    <source>
        <dbReference type="ARBA" id="ARBA00023242"/>
    </source>
</evidence>
<feature type="region of interest" description="Disordered" evidence="3">
    <location>
        <begin position="592"/>
        <end position="625"/>
    </location>
</feature>
<feature type="compositionally biased region" description="Basic and acidic residues" evidence="3">
    <location>
        <begin position="710"/>
        <end position="722"/>
    </location>
</feature>
<dbReference type="InterPro" id="IPR025151">
    <property type="entry name" value="ELYS_dom"/>
</dbReference>